<evidence type="ECO:0000259" key="1">
    <source>
        <dbReference type="Pfam" id="PF09862"/>
    </source>
</evidence>
<organism evidence="3 4">
    <name type="scientific">Marinococcus halophilus</name>
    <dbReference type="NCBI Taxonomy" id="1371"/>
    <lineage>
        <taxon>Bacteria</taxon>
        <taxon>Bacillati</taxon>
        <taxon>Bacillota</taxon>
        <taxon>Bacilli</taxon>
        <taxon>Bacillales</taxon>
        <taxon>Bacillaceae</taxon>
        <taxon>Marinococcus</taxon>
    </lineage>
</organism>
<dbReference type="AlphaFoldDB" id="A0A510Y9C5"/>
<feature type="domain" description="DUF2089" evidence="1">
    <location>
        <begin position="13"/>
        <end position="57"/>
    </location>
</feature>
<evidence type="ECO:0008006" key="5">
    <source>
        <dbReference type="Google" id="ProtNLM"/>
    </source>
</evidence>
<dbReference type="EMBL" id="BJUN01000023">
    <property type="protein sequence ID" value="GEK59965.1"/>
    <property type="molecule type" value="Genomic_DNA"/>
</dbReference>
<proteinExistence type="predicted"/>
<evidence type="ECO:0000313" key="3">
    <source>
        <dbReference type="EMBL" id="GEK59965.1"/>
    </source>
</evidence>
<keyword evidence="4" id="KW-1185">Reference proteome</keyword>
<dbReference type="InterPro" id="IPR053959">
    <property type="entry name" value="YvlB/LiaX_N"/>
</dbReference>
<name>A0A510Y9C5_MARHA</name>
<dbReference type="Proteomes" id="UP000321051">
    <property type="component" value="Unassembled WGS sequence"/>
</dbReference>
<sequence>MDEENIPAWIRALDEESLEFIRQFVTSSGSLKEVARLYEVSYPTVRNKLNIIIEKINAHHLQEEQEFITMIRNLVIDDKISLDIAKKIIDQYKKDQQKE</sequence>
<dbReference type="OrthoDB" id="9797643at2"/>
<evidence type="ECO:0000259" key="2">
    <source>
        <dbReference type="Pfam" id="PF22746"/>
    </source>
</evidence>
<feature type="domain" description="YvlB/LiaX N-terminal" evidence="2">
    <location>
        <begin position="66"/>
        <end position="96"/>
    </location>
</feature>
<dbReference type="InterPro" id="IPR013324">
    <property type="entry name" value="RNA_pol_sigma_r3/r4-like"/>
</dbReference>
<gene>
    <name evidence="3" type="ORF">MHA01_28700</name>
</gene>
<evidence type="ECO:0000313" key="4">
    <source>
        <dbReference type="Proteomes" id="UP000321051"/>
    </source>
</evidence>
<dbReference type="Pfam" id="PF22746">
    <property type="entry name" value="SHOCT-like_DUF2089-C"/>
    <property type="match status" value="1"/>
</dbReference>
<dbReference type="RefSeq" id="WP_094908965.1">
    <property type="nucleotide sequence ID" value="NZ_BJUN01000023.1"/>
</dbReference>
<comment type="caution">
    <text evidence="3">The sequence shown here is derived from an EMBL/GenBank/DDBJ whole genome shotgun (WGS) entry which is preliminary data.</text>
</comment>
<reference evidence="3 4" key="1">
    <citation type="submission" date="2019-07" db="EMBL/GenBank/DDBJ databases">
        <title>Whole genome shotgun sequence of Marinococcus halophilus NBRC 102359.</title>
        <authorList>
            <person name="Hosoyama A."/>
            <person name="Uohara A."/>
            <person name="Ohji S."/>
            <person name="Ichikawa N."/>
        </authorList>
    </citation>
    <scope>NUCLEOTIDE SEQUENCE [LARGE SCALE GENOMIC DNA]</scope>
    <source>
        <strain evidence="3 4">NBRC 102359</strain>
    </source>
</reference>
<dbReference type="Pfam" id="PF09862">
    <property type="entry name" value="DUF2089"/>
    <property type="match status" value="1"/>
</dbReference>
<accession>A0A510Y9C5</accession>
<dbReference type="SUPFAM" id="SSF88659">
    <property type="entry name" value="Sigma3 and sigma4 domains of RNA polymerase sigma factors"/>
    <property type="match status" value="1"/>
</dbReference>
<dbReference type="InterPro" id="IPR018658">
    <property type="entry name" value="DUF2089"/>
</dbReference>
<protein>
    <recommendedName>
        <fullName evidence="5">DUF2089 domain-containing protein</fullName>
    </recommendedName>
</protein>